<keyword evidence="7" id="KW-1185">Reference proteome</keyword>
<evidence type="ECO:0000313" key="7">
    <source>
        <dbReference type="Proteomes" id="UP001489902"/>
    </source>
</evidence>
<dbReference type="Proteomes" id="UP001489902">
    <property type="component" value="Chromosome 4"/>
</dbReference>
<evidence type="ECO:0000256" key="5">
    <source>
        <dbReference type="SAM" id="MobiDB-lite"/>
    </source>
</evidence>
<dbReference type="Pfam" id="PF05277">
    <property type="entry name" value="DUF726"/>
    <property type="match status" value="1"/>
</dbReference>
<keyword evidence="4" id="KW-0472">Membrane</keyword>
<protein>
    <submittedName>
        <fullName evidence="6">DUF726 domain-containing protein</fullName>
    </submittedName>
</protein>
<evidence type="ECO:0000256" key="3">
    <source>
        <dbReference type="ARBA" id="ARBA00022989"/>
    </source>
</evidence>
<gene>
    <name evidence="6" type="ORF">QYS62_007454</name>
</gene>
<sequence length="648" mass="70618">MGRGGRGSPVPRRPVDLTGNLSVAERNDLTTLITAITEKLHNDISVIFDSPPVTPTLGDVGDIGHHHWLALSLQTNGKENVKPGSPSLGKFVPKVAAAAQPSVNTTQPTDKGDSETITPQLRELKKEALIFFRKWQSIFLQRLRDISVTETTAPQSNMRGRGRGNARGVRGGRVARGGRGGGRGGLALTTGPPRVPSNHVDRELSRQFPPIPTSLWALPLDKRKLLLHISLLILISLQEYTAYARMTLLNLTSSLNLPLKFLHEEEKRLAQGFSQLAVDTAIEQASEPNQEENKPILKSKARIAAMTGPFRLGSQLIAVGIGTGHTGHGLRLPTAAGLLGPMADNGPSTGSMLGIYMARPTSKMIESFSREIQDFGLIPTRSGDEGDYVDAKAILPTSRRLRLVIAINGWVTDKYDLTGPWKVLGDNGEVYVLRWEMNVLTNIGTALETVVKSSAWTAAKKAIASRTIFSNLIEATWPTELMKVSKIIDNPWSMGMVRAEKAGTVLADAVMRSKIQGDRPVSLIGFSLAARAIYVCLMILAERRQFGLIDSVVLMGTPAPSESRVWLTLKSVVTGRLINVYSESDYLLGFLYRTSNIHFGVAGLQRIQGADGVENHDVSNLVNGHLRYSTLVGKILKDIHWEDLNLNA</sequence>
<evidence type="ECO:0000313" key="6">
    <source>
        <dbReference type="EMBL" id="WZH46380.1"/>
    </source>
</evidence>
<keyword evidence="3" id="KW-1133">Transmembrane helix</keyword>
<reference evidence="6 7" key="1">
    <citation type="submission" date="2024-04" db="EMBL/GenBank/DDBJ databases">
        <title>Complete genome sequence of Fusarium acuminatum.</title>
        <authorList>
            <person name="Lan B."/>
        </authorList>
    </citation>
    <scope>NUCLEOTIDE SEQUENCE [LARGE SCALE GENOMIC DNA]</scope>
    <source>
        <strain evidence="6">1A</strain>
    </source>
</reference>
<dbReference type="InterPro" id="IPR007941">
    <property type="entry name" value="DUF726"/>
</dbReference>
<evidence type="ECO:0000256" key="1">
    <source>
        <dbReference type="ARBA" id="ARBA00004141"/>
    </source>
</evidence>
<keyword evidence="2" id="KW-0812">Transmembrane</keyword>
<feature type="compositionally biased region" description="Gly residues" evidence="5">
    <location>
        <begin position="163"/>
        <end position="185"/>
    </location>
</feature>
<comment type="subcellular location">
    <subcellularLocation>
        <location evidence="1">Membrane</location>
        <topology evidence="1">Multi-pass membrane protein</topology>
    </subcellularLocation>
</comment>
<dbReference type="PANTHER" id="PTHR17920">
    <property type="entry name" value="TRANSMEMBRANE AND COILED-COIL DOMAIN-CONTAINING PROTEIN 4 TMCO4"/>
    <property type="match status" value="1"/>
</dbReference>
<feature type="region of interest" description="Disordered" evidence="5">
    <location>
        <begin position="151"/>
        <end position="200"/>
    </location>
</feature>
<dbReference type="EMBL" id="CP151263">
    <property type="protein sequence ID" value="WZH46380.1"/>
    <property type="molecule type" value="Genomic_DNA"/>
</dbReference>
<organism evidence="6 7">
    <name type="scientific">Fusarium acuminatum</name>
    <dbReference type="NCBI Taxonomy" id="5515"/>
    <lineage>
        <taxon>Eukaryota</taxon>
        <taxon>Fungi</taxon>
        <taxon>Dikarya</taxon>
        <taxon>Ascomycota</taxon>
        <taxon>Pezizomycotina</taxon>
        <taxon>Sordariomycetes</taxon>
        <taxon>Hypocreomycetidae</taxon>
        <taxon>Hypocreales</taxon>
        <taxon>Nectriaceae</taxon>
        <taxon>Fusarium</taxon>
        <taxon>Fusarium tricinctum species complex</taxon>
    </lineage>
</organism>
<evidence type="ECO:0000256" key="2">
    <source>
        <dbReference type="ARBA" id="ARBA00022692"/>
    </source>
</evidence>
<evidence type="ECO:0000256" key="4">
    <source>
        <dbReference type="ARBA" id="ARBA00023136"/>
    </source>
</evidence>
<name>A0ABZ2X1L7_9HYPO</name>
<dbReference type="PANTHER" id="PTHR17920:SF22">
    <property type="entry name" value="DUF726 DOMAIN PROTEIN (AFU_ORTHOLOGUE AFUA_2G12860)"/>
    <property type="match status" value="1"/>
</dbReference>
<accession>A0ABZ2X1L7</accession>
<proteinExistence type="predicted"/>